<dbReference type="InterPro" id="IPR034660">
    <property type="entry name" value="DinB/YfiT-like"/>
</dbReference>
<dbReference type="KEGG" id="orp:MOP44_22125"/>
<reference evidence="2" key="1">
    <citation type="submission" date="2021-04" db="EMBL/GenBank/DDBJ databases">
        <title>Phylogenetic analysis of Acidobacteriaceae.</title>
        <authorList>
            <person name="Qiu L."/>
            <person name="Zhang Q."/>
        </authorList>
    </citation>
    <scope>NUCLEOTIDE SEQUENCE</scope>
    <source>
        <strain evidence="2">DSM 25168</strain>
    </source>
</reference>
<name>A0A9J7BQN3_9BACT</name>
<sequence length="181" mass="19839">MAGALLLGVAGAQSMDNMDKPAAPKPPDSPSKVLLDRWNAVGNKLIEMAEDMPEDKYDFKPNPAERTFSAQLIHAAGANYYFINPAKGMEVPKDASKLGELKTKAQIVEFVKKAFGEGTALIQSKGDSGMNDLLIDPFSKNQARFSDFAYDFIEHSGEHYGQLVVYYRVAGLVPPESRPKK</sequence>
<organism evidence="2 3">
    <name type="scientific">Occallatibacter riparius</name>
    <dbReference type="NCBI Taxonomy" id="1002689"/>
    <lineage>
        <taxon>Bacteria</taxon>
        <taxon>Pseudomonadati</taxon>
        <taxon>Acidobacteriota</taxon>
        <taxon>Terriglobia</taxon>
        <taxon>Terriglobales</taxon>
        <taxon>Acidobacteriaceae</taxon>
        <taxon>Occallatibacter</taxon>
    </lineage>
</organism>
<gene>
    <name evidence="2" type="ORF">MOP44_22125</name>
</gene>
<dbReference type="SUPFAM" id="SSF109854">
    <property type="entry name" value="DinB/YfiT-like putative metalloenzymes"/>
    <property type="match status" value="1"/>
</dbReference>
<dbReference type="Gene3D" id="1.20.120.450">
    <property type="entry name" value="dinb family like domain"/>
    <property type="match status" value="1"/>
</dbReference>
<dbReference type="Proteomes" id="UP001059380">
    <property type="component" value="Chromosome"/>
</dbReference>
<dbReference type="Pfam" id="PF12867">
    <property type="entry name" value="DinB_2"/>
    <property type="match status" value="1"/>
</dbReference>
<proteinExistence type="predicted"/>
<dbReference type="RefSeq" id="WP_260792589.1">
    <property type="nucleotide sequence ID" value="NZ_CP093313.1"/>
</dbReference>
<protein>
    <submittedName>
        <fullName evidence="2">DinB family protein</fullName>
    </submittedName>
</protein>
<evidence type="ECO:0000313" key="2">
    <source>
        <dbReference type="EMBL" id="UWZ83254.1"/>
    </source>
</evidence>
<feature type="domain" description="DinB-like" evidence="1">
    <location>
        <begin position="41"/>
        <end position="163"/>
    </location>
</feature>
<evidence type="ECO:0000259" key="1">
    <source>
        <dbReference type="Pfam" id="PF12867"/>
    </source>
</evidence>
<keyword evidence="3" id="KW-1185">Reference proteome</keyword>
<accession>A0A9J7BQN3</accession>
<dbReference type="EMBL" id="CP093313">
    <property type="protein sequence ID" value="UWZ83254.1"/>
    <property type="molecule type" value="Genomic_DNA"/>
</dbReference>
<dbReference type="InterPro" id="IPR024775">
    <property type="entry name" value="DinB-like"/>
</dbReference>
<dbReference type="AlphaFoldDB" id="A0A9J7BQN3"/>
<evidence type="ECO:0000313" key="3">
    <source>
        <dbReference type="Proteomes" id="UP001059380"/>
    </source>
</evidence>